<dbReference type="InterPro" id="IPR003329">
    <property type="entry name" value="Cytidylyl_trans"/>
</dbReference>
<dbReference type="Proteomes" id="UP000323594">
    <property type="component" value="Chromosome"/>
</dbReference>
<dbReference type="CDD" id="cd02440">
    <property type="entry name" value="AdoMet_MTases"/>
    <property type="match status" value="1"/>
</dbReference>
<name>A0A0B7GWJ9_TREPH</name>
<dbReference type="OrthoDB" id="338505at2"/>
<evidence type="ECO:0000313" key="2">
    <source>
        <dbReference type="EMBL" id="QEJ96567.1"/>
    </source>
</evidence>
<dbReference type="GO" id="GO:0032259">
    <property type="term" value="P:methylation"/>
    <property type="evidence" value="ECO:0007669"/>
    <property type="project" value="UniProtKB-KW"/>
</dbReference>
<sequence length="859" mass="97860">MKNLSTGVAVIVQARLHSTRLPEKALLDIYGKPLLAYTLAAMRRVPAERYILACSEDSVSAFESIAKEYGYICIGGSEEDVLSRFCKAIKMFQNTVNPIKTIIRATADNPFLFYEAAEASLKKFIALKEPDYFTFTGLPHGSGIEVLKAESLLSAEILSKDKYEREHVGPALYRHTDIFICIREAAPAQWYYPELRTTIDTKDDYERALLMKTYLQNTHTQEPAKASDIIAAFYYAERIIVFYPSIKYGQGSGHLRRVFNLFFELQKKYRCLIYLNQEKQSPQISQIIKSLPEESIITELPEKTRLIILDNFRTSAEEMDSLKTFAPVLALDEGGDGREMADYVLDILPRLQTSEEINFAKLANKTDTSFIPLPKHRRILPLPKKSKRFYPVPDKTKLLVAFGGEDIKHHAEPVAKNLAAIGFEVSVILSDTQNENQNENIHILPPVTNLREQLFGWDLVITHFGFTAFESLAAGCAVLLVSPTEYHFLLAEQTGFSVINSPCPSTKEFSEKMKRGIQFPDSITKNTEEKSLSDKIQIIANGTRYPCPICGENTESKIVGRADNKTIAQCDQCDMLFLYFCTAEKKEYSEKYFFDEYKAQYGKTYLEDFEAIKKQGGRRIKEIDLLREAIFKNQKANLFETEKKILDIGCAYGPFLSAAQEAHWHVIGTDVSEDAVHYVTETLNIPAFSATFPILPQSFDFIMQGSFTTNQAKKVTIQIHERSFHAITMWFVIEHFQDLDTVLHKVSDLLLPGGIFAFSTPNFAGVTGRRFPLKFFSESPTDHFSLFDSRTVKKQLERYGFQVKKIISIGHHPERFFPQYNIKKNGFIWKLLLLISKLFKLGDSMEVYAMKRGELKDIV</sequence>
<dbReference type="Pfam" id="PF02348">
    <property type="entry name" value="CTP_transf_3"/>
    <property type="match status" value="1"/>
</dbReference>
<dbReference type="EC" id="2.7.7.-" evidence="1"/>
<dbReference type="InterPro" id="IPR029063">
    <property type="entry name" value="SAM-dependent_MTases_sf"/>
</dbReference>
<dbReference type="PANTHER" id="PTHR43861:SF6">
    <property type="entry name" value="METHYLTRANSFERASE TYPE 11"/>
    <property type="match status" value="1"/>
</dbReference>
<dbReference type="Proteomes" id="UP000042527">
    <property type="component" value="Unassembled WGS sequence"/>
</dbReference>
<dbReference type="GO" id="GO:0008168">
    <property type="term" value="F:methyltransferase activity"/>
    <property type="evidence" value="ECO:0007669"/>
    <property type="project" value="UniProtKB-KW"/>
</dbReference>
<dbReference type="EMBL" id="CP042817">
    <property type="protein sequence ID" value="QEJ96567.1"/>
    <property type="molecule type" value="Genomic_DNA"/>
</dbReference>
<proteinExistence type="predicted"/>
<dbReference type="Gene3D" id="3.90.550.10">
    <property type="entry name" value="Spore Coat Polysaccharide Biosynthesis Protein SpsA, Chain A"/>
    <property type="match status" value="1"/>
</dbReference>
<dbReference type="SUPFAM" id="SSF53335">
    <property type="entry name" value="S-adenosyl-L-methionine-dependent methyltransferases"/>
    <property type="match status" value="1"/>
</dbReference>
<evidence type="ECO:0000313" key="4">
    <source>
        <dbReference type="Proteomes" id="UP000323594"/>
    </source>
</evidence>
<dbReference type="GeneID" id="57751719"/>
<dbReference type="RefSeq" id="WP_044634664.1">
    <property type="nucleotide sequence ID" value="NZ_CDNC01000016.1"/>
</dbReference>
<gene>
    <name evidence="2" type="ORF">FUT82_00120</name>
    <name evidence="1" type="ORF">TPHV1_230019</name>
</gene>
<protein>
    <submittedName>
        <fullName evidence="1">Cytidylyltransferase</fullName>
        <ecNumber evidence="1">2.7.7.-</ecNumber>
    </submittedName>
    <submittedName>
        <fullName evidence="2">Methyltransferase domain-containing protein</fullName>
    </submittedName>
</protein>
<dbReference type="Gene3D" id="3.40.50.2000">
    <property type="entry name" value="Glycogen Phosphorylase B"/>
    <property type="match status" value="1"/>
</dbReference>
<keyword evidence="3" id="KW-1185">Reference proteome</keyword>
<keyword evidence="1" id="KW-0548">Nucleotidyltransferase</keyword>
<organism evidence="1 3">
    <name type="scientific">Treponema phagedenis</name>
    <dbReference type="NCBI Taxonomy" id="162"/>
    <lineage>
        <taxon>Bacteria</taxon>
        <taxon>Pseudomonadati</taxon>
        <taxon>Spirochaetota</taxon>
        <taxon>Spirochaetia</taxon>
        <taxon>Spirochaetales</taxon>
        <taxon>Treponemataceae</taxon>
        <taxon>Treponema</taxon>
    </lineage>
</organism>
<accession>A0A0B7GWJ9</accession>
<dbReference type="GO" id="GO:0016779">
    <property type="term" value="F:nucleotidyltransferase activity"/>
    <property type="evidence" value="ECO:0007669"/>
    <property type="project" value="UniProtKB-KW"/>
</dbReference>
<dbReference type="EMBL" id="CDNC01000016">
    <property type="protein sequence ID" value="CEM61942.1"/>
    <property type="molecule type" value="Genomic_DNA"/>
</dbReference>
<reference evidence="1" key="1">
    <citation type="submission" date="2015-01" db="EMBL/GenBank/DDBJ databases">
        <authorList>
            <person name="Xiang T."/>
            <person name="Song Y."/>
            <person name="Huang L."/>
            <person name="Wang B."/>
            <person name="Wu P."/>
        </authorList>
    </citation>
    <scope>NUCLEOTIDE SEQUENCE [LARGE SCALE GENOMIC DNA]</scope>
    <source>
        <strain evidence="1">V1</strain>
    </source>
</reference>
<dbReference type="PANTHER" id="PTHR43861">
    <property type="entry name" value="TRANS-ACONITATE 2-METHYLTRANSFERASE-RELATED"/>
    <property type="match status" value="1"/>
</dbReference>
<keyword evidence="2" id="KW-0489">Methyltransferase</keyword>
<evidence type="ECO:0000313" key="3">
    <source>
        <dbReference type="Proteomes" id="UP000042527"/>
    </source>
</evidence>
<evidence type="ECO:0000313" key="1">
    <source>
        <dbReference type="EMBL" id="CEM61942.1"/>
    </source>
</evidence>
<reference evidence="2 4" key="3">
    <citation type="submission" date="2019-08" db="EMBL/GenBank/DDBJ databases">
        <authorList>
            <person name="Kuhnert P."/>
        </authorList>
    </citation>
    <scope>NUCLEOTIDE SEQUENCE [LARGE SCALE GENOMIC DNA]</scope>
    <source>
        <strain evidence="2 4">B36.5</strain>
    </source>
</reference>
<reference evidence="3" key="2">
    <citation type="submission" date="2015-01" db="EMBL/GenBank/DDBJ databases">
        <authorList>
            <person name="Manzoor Shahid"/>
            <person name="Zubair Saima"/>
        </authorList>
    </citation>
    <scope>NUCLEOTIDE SEQUENCE [LARGE SCALE GENOMIC DNA]</scope>
    <source>
        <strain evidence="3">V1</strain>
    </source>
</reference>
<keyword evidence="1" id="KW-0808">Transferase</keyword>
<dbReference type="InterPro" id="IPR029044">
    <property type="entry name" value="Nucleotide-diphossugar_trans"/>
</dbReference>
<dbReference type="SUPFAM" id="SSF53448">
    <property type="entry name" value="Nucleotide-diphospho-sugar transferases"/>
    <property type="match status" value="1"/>
</dbReference>
<dbReference type="AlphaFoldDB" id="A0A0B7GWJ9"/>
<dbReference type="Pfam" id="PF13489">
    <property type="entry name" value="Methyltransf_23"/>
    <property type="match status" value="1"/>
</dbReference>
<dbReference type="Gene3D" id="3.40.50.150">
    <property type="entry name" value="Vaccinia Virus protein VP39"/>
    <property type="match status" value="1"/>
</dbReference>
<dbReference type="SUPFAM" id="SSF53756">
    <property type="entry name" value="UDP-Glycosyltransferase/glycogen phosphorylase"/>
    <property type="match status" value="1"/>
</dbReference>